<protein>
    <recommendedName>
        <fullName evidence="5">AMP-binding protein</fullName>
    </recommendedName>
</protein>
<dbReference type="SUPFAM" id="SSF56801">
    <property type="entry name" value="Acetyl-CoA synthetase-like"/>
    <property type="match status" value="1"/>
</dbReference>
<evidence type="ECO:0000256" key="1">
    <source>
        <dbReference type="ARBA" id="ARBA00022450"/>
    </source>
</evidence>
<keyword evidence="1" id="KW-0596">Phosphopantetheine</keyword>
<dbReference type="PANTHER" id="PTHR44845">
    <property type="entry name" value="CARRIER DOMAIN-CONTAINING PROTEIN"/>
    <property type="match status" value="1"/>
</dbReference>
<evidence type="ECO:0000256" key="3">
    <source>
        <dbReference type="SAM" id="MobiDB-lite"/>
    </source>
</evidence>
<evidence type="ECO:0008006" key="5">
    <source>
        <dbReference type="Google" id="ProtNLM"/>
    </source>
</evidence>
<comment type="caution">
    <text evidence="4">The sequence shown here is derived from an EMBL/GenBank/DDBJ whole genome shotgun (WGS) entry which is preliminary data.</text>
</comment>
<name>A0A939NKP9_SERMA</name>
<proteinExistence type="predicted"/>
<gene>
    <name evidence="4" type="ORF">J4732_19700</name>
</gene>
<evidence type="ECO:0000256" key="2">
    <source>
        <dbReference type="ARBA" id="ARBA00022553"/>
    </source>
</evidence>
<dbReference type="InterPro" id="IPR045851">
    <property type="entry name" value="AMP-bd_C_sf"/>
</dbReference>
<keyword evidence="2" id="KW-0597">Phosphoprotein</keyword>
<feature type="region of interest" description="Disordered" evidence="3">
    <location>
        <begin position="94"/>
        <end position="115"/>
    </location>
</feature>
<dbReference type="EMBL" id="JAGETR010000166">
    <property type="protein sequence ID" value="MBO2007278.1"/>
    <property type="molecule type" value="Genomic_DNA"/>
</dbReference>
<dbReference type="Gene3D" id="3.30.300.30">
    <property type="match status" value="1"/>
</dbReference>
<dbReference type="AlphaFoldDB" id="A0A939NKP9"/>
<feature type="non-terminal residue" evidence="4">
    <location>
        <position position="1"/>
    </location>
</feature>
<organism evidence="4">
    <name type="scientific">Serratia marcescens</name>
    <dbReference type="NCBI Taxonomy" id="615"/>
    <lineage>
        <taxon>Bacteria</taxon>
        <taxon>Pseudomonadati</taxon>
        <taxon>Pseudomonadota</taxon>
        <taxon>Gammaproteobacteria</taxon>
        <taxon>Enterobacterales</taxon>
        <taxon>Yersiniaceae</taxon>
        <taxon>Serratia</taxon>
    </lineage>
</organism>
<sequence>HRRSGALSAGRQYRLTGRNDRQVKIRGFRIECGEIEARVAGHPAVREAVVDVLGEADNKRLVARWCRRLTRIAVRWRRRCDSIWRMLPGLCRRRPGGAGYATADAERQTGSARAA</sequence>
<reference evidence="4" key="1">
    <citation type="submission" date="2021-03" db="EMBL/GenBank/DDBJ databases">
        <title>Molecular epidemiology and mechanisms of colistin and carbapenem resistance in Enterobacteriaceae from clinical isolates, the environment and porcine samples in Pretoria, South Africa.</title>
        <authorList>
            <person name="Bogoshi D."/>
            <person name="Mbelle N.M."/>
            <person name="Naidoo V."/>
            <person name="Osei Sekyere J."/>
        </authorList>
    </citation>
    <scope>NUCLEOTIDE SEQUENCE</scope>
    <source>
        <strain evidence="4">C080</strain>
    </source>
</reference>
<dbReference type="PANTHER" id="PTHR44845:SF6">
    <property type="entry name" value="BETA-ALANINE-ACTIVATING ENZYME"/>
    <property type="match status" value="1"/>
</dbReference>
<evidence type="ECO:0000313" key="4">
    <source>
        <dbReference type="EMBL" id="MBO2007278.1"/>
    </source>
</evidence>
<accession>A0A939NKP9</accession>